<name>A0A8S4B7T3_9TELE</name>
<gene>
    <name evidence="1" type="ORF">MMEN_LOCUS14289</name>
</gene>
<evidence type="ECO:0000313" key="2">
    <source>
        <dbReference type="Proteomes" id="UP000677803"/>
    </source>
</evidence>
<feature type="non-terminal residue" evidence="1">
    <location>
        <position position="1"/>
    </location>
</feature>
<keyword evidence="2" id="KW-1185">Reference proteome</keyword>
<reference evidence="1" key="1">
    <citation type="submission" date="2021-05" db="EMBL/GenBank/DDBJ databases">
        <authorList>
            <person name="Tigano A."/>
        </authorList>
    </citation>
    <scope>NUCLEOTIDE SEQUENCE</scope>
</reference>
<proteinExistence type="predicted"/>
<dbReference type="AlphaFoldDB" id="A0A8S4B7T3"/>
<sequence>MYSSFEGVDTTVVAILFSNKLNLHLYSQIKDEQGHYILVKDHLEALNTKPRFIFTCYLGT</sequence>
<dbReference type="EMBL" id="CAJRST010018890">
    <property type="protein sequence ID" value="CAG5950416.1"/>
    <property type="molecule type" value="Genomic_DNA"/>
</dbReference>
<organism evidence="1 2">
    <name type="scientific">Menidia menidia</name>
    <name type="common">Atlantic silverside</name>
    <dbReference type="NCBI Taxonomy" id="238744"/>
    <lineage>
        <taxon>Eukaryota</taxon>
        <taxon>Metazoa</taxon>
        <taxon>Chordata</taxon>
        <taxon>Craniata</taxon>
        <taxon>Vertebrata</taxon>
        <taxon>Euteleostomi</taxon>
        <taxon>Actinopterygii</taxon>
        <taxon>Neopterygii</taxon>
        <taxon>Teleostei</taxon>
        <taxon>Neoteleostei</taxon>
        <taxon>Acanthomorphata</taxon>
        <taxon>Ovalentaria</taxon>
        <taxon>Atherinomorphae</taxon>
        <taxon>Atheriniformes</taxon>
        <taxon>Atherinopsidae</taxon>
        <taxon>Menidiinae</taxon>
        <taxon>Menidia</taxon>
    </lineage>
</organism>
<evidence type="ECO:0000313" key="1">
    <source>
        <dbReference type="EMBL" id="CAG5950416.1"/>
    </source>
</evidence>
<comment type="caution">
    <text evidence="1">The sequence shown here is derived from an EMBL/GenBank/DDBJ whole genome shotgun (WGS) entry which is preliminary data.</text>
</comment>
<protein>
    <submittedName>
        <fullName evidence="1">(Atlantic silverside) hypothetical protein</fullName>
    </submittedName>
</protein>
<dbReference type="Proteomes" id="UP000677803">
    <property type="component" value="Unassembled WGS sequence"/>
</dbReference>
<accession>A0A8S4B7T3</accession>